<gene>
    <name evidence="7" type="ORF">VB248_06520</name>
</gene>
<protein>
    <submittedName>
        <fullName evidence="7">Alginate lyase family protein</fullName>
    </submittedName>
</protein>
<evidence type="ECO:0000313" key="7">
    <source>
        <dbReference type="EMBL" id="MEA5138776.1"/>
    </source>
</evidence>
<evidence type="ECO:0000256" key="4">
    <source>
        <dbReference type="ARBA" id="ARBA00023239"/>
    </source>
</evidence>
<dbReference type="PANTHER" id="PTHR39210">
    <property type="entry name" value="HEPARIN-SULFATE LYASE"/>
    <property type="match status" value="1"/>
</dbReference>
<dbReference type="GO" id="GO:0016829">
    <property type="term" value="F:lyase activity"/>
    <property type="evidence" value="ECO:0007669"/>
    <property type="project" value="UniProtKB-KW"/>
</dbReference>
<evidence type="ECO:0000259" key="5">
    <source>
        <dbReference type="Pfam" id="PF07940"/>
    </source>
</evidence>
<sequence>MKTKLYFYTILHLRPKQIFYQLYYRTKRLVRKILRWQYPKTIETKSFSLHLQASIPAKKTYFSTEKRFIFLNQSKYFKEAIDWNDEKSFGKLWTYQLNYFDFLHQKDLSKEDGLALINTFINTSNLSTGLEPYPISLRGINWIKFLTYHQIQEPKIDAFLMAHYRILSKNLEYHILGNHLLENAFSLLFAAYYFRDKYFLKIATKLLKKELKEQILADGGHFELSPMYHQIVLFRLLDSLNLVKNNPDFSEYFLNELLKDYVQKMLDFLAVITFENGDIPLVNDSAQNFAPNTAELLAFAKSLNLLPKPTKIKESGYRKFQKATYELFVDVAEISPKYLSAHAHSDTFNFILYIRGKPFIVDTGTSTYQFAERRQQERSTTAHNTVQIGDFEQSEIWSIFRVARRAKPKILSESENHISASYNGYQRLGIVHQRDFWIEKQQITIRDTILGNENFPAKAFLHFYPNIEIKLTENILSTDFATIIFSENLEITLTDYLLAEEFNVLKPAKLAIIHFKKELTTTIKFHKAYENPRPKF</sequence>
<feature type="domain" description="Heparin-sulfate lyase N-terminal" evidence="6">
    <location>
        <begin position="145"/>
        <end position="290"/>
    </location>
</feature>
<dbReference type="RefSeq" id="WP_323295944.1">
    <property type="nucleotide sequence ID" value="NZ_JAYFUM010000007.1"/>
</dbReference>
<dbReference type="PANTHER" id="PTHR39210:SF1">
    <property type="entry name" value="HEPARIN-SULFATE LYASE"/>
    <property type="match status" value="1"/>
</dbReference>
<evidence type="ECO:0000259" key="6">
    <source>
        <dbReference type="Pfam" id="PF16889"/>
    </source>
</evidence>
<keyword evidence="3" id="KW-0574">Periplasm</keyword>
<dbReference type="Proteomes" id="UP001302949">
    <property type="component" value="Unassembled WGS sequence"/>
</dbReference>
<name>A0ABU5Q7F5_9BACT</name>
<dbReference type="InterPro" id="IPR012480">
    <property type="entry name" value="Hepar_II_III_C"/>
</dbReference>
<keyword evidence="8" id="KW-1185">Reference proteome</keyword>
<dbReference type="InterPro" id="IPR008929">
    <property type="entry name" value="Chondroitin_lyas"/>
</dbReference>
<feature type="domain" description="Heparinase II/III-like C-terminal" evidence="5">
    <location>
        <begin position="310"/>
        <end position="524"/>
    </location>
</feature>
<dbReference type="Pfam" id="PF16889">
    <property type="entry name" value="Hepar_II_III_N"/>
    <property type="match status" value="1"/>
</dbReference>
<dbReference type="Pfam" id="PF07940">
    <property type="entry name" value="Hepar_II_III_C"/>
    <property type="match status" value="1"/>
</dbReference>
<keyword evidence="2" id="KW-0732">Signal</keyword>
<dbReference type="Gene3D" id="1.50.10.100">
    <property type="entry name" value="Chondroitin AC/alginate lyase"/>
    <property type="match status" value="1"/>
</dbReference>
<evidence type="ECO:0000313" key="8">
    <source>
        <dbReference type="Proteomes" id="UP001302949"/>
    </source>
</evidence>
<evidence type="ECO:0000256" key="2">
    <source>
        <dbReference type="ARBA" id="ARBA00022729"/>
    </source>
</evidence>
<dbReference type="Gene3D" id="2.70.98.70">
    <property type="match status" value="1"/>
</dbReference>
<evidence type="ECO:0000256" key="3">
    <source>
        <dbReference type="ARBA" id="ARBA00022764"/>
    </source>
</evidence>
<reference evidence="7 8" key="1">
    <citation type="submission" date="2023-12" db="EMBL/GenBank/DDBJ databases">
        <title>Novel species of the genus Arcicella isolated from rivers.</title>
        <authorList>
            <person name="Lu H."/>
        </authorList>
    </citation>
    <scope>NUCLEOTIDE SEQUENCE [LARGE SCALE GENOMIC DNA]</scope>
    <source>
        <strain evidence="7 8">KCTC 23307</strain>
    </source>
</reference>
<comment type="caution">
    <text evidence="7">The sequence shown here is derived from an EMBL/GenBank/DDBJ whole genome shotgun (WGS) entry which is preliminary data.</text>
</comment>
<accession>A0ABU5Q7F5</accession>
<dbReference type="SUPFAM" id="SSF48230">
    <property type="entry name" value="Chondroitin AC/alginate lyase"/>
    <property type="match status" value="1"/>
</dbReference>
<dbReference type="InterPro" id="IPR031680">
    <property type="entry name" value="Hepar_II_III_N"/>
</dbReference>
<keyword evidence="4 7" id="KW-0456">Lyase</keyword>
<proteinExistence type="predicted"/>
<organism evidence="7 8">
    <name type="scientific">Arcicella rigui</name>
    <dbReference type="NCBI Taxonomy" id="797020"/>
    <lineage>
        <taxon>Bacteria</taxon>
        <taxon>Pseudomonadati</taxon>
        <taxon>Bacteroidota</taxon>
        <taxon>Cytophagia</taxon>
        <taxon>Cytophagales</taxon>
        <taxon>Flectobacillaceae</taxon>
        <taxon>Arcicella</taxon>
    </lineage>
</organism>
<dbReference type="EMBL" id="JAYFUM010000007">
    <property type="protein sequence ID" value="MEA5138776.1"/>
    <property type="molecule type" value="Genomic_DNA"/>
</dbReference>
<comment type="subcellular location">
    <subcellularLocation>
        <location evidence="1">Periplasm</location>
    </subcellularLocation>
</comment>
<evidence type="ECO:0000256" key="1">
    <source>
        <dbReference type="ARBA" id="ARBA00004418"/>
    </source>
</evidence>